<evidence type="ECO:0000256" key="4">
    <source>
        <dbReference type="ARBA" id="ARBA00022475"/>
    </source>
</evidence>
<evidence type="ECO:0000256" key="2">
    <source>
        <dbReference type="ARBA" id="ARBA00009849"/>
    </source>
</evidence>
<dbReference type="GO" id="GO:0005254">
    <property type="term" value="F:chloride channel activity"/>
    <property type="evidence" value="ECO:0007669"/>
    <property type="project" value="UniProtKB-KW"/>
</dbReference>
<dbReference type="EMBL" id="JATAAI010000029">
    <property type="protein sequence ID" value="KAK1736482.1"/>
    <property type="molecule type" value="Genomic_DNA"/>
</dbReference>
<feature type="transmembrane region" description="Helical" evidence="14">
    <location>
        <begin position="457"/>
        <end position="478"/>
    </location>
</feature>
<feature type="region of interest" description="Disordered" evidence="13">
    <location>
        <begin position="498"/>
        <end position="598"/>
    </location>
</feature>
<comment type="caution">
    <text evidence="15">The sequence shown here is derived from an EMBL/GenBank/DDBJ whole genome shotgun (WGS) entry which is preliminary data.</text>
</comment>
<name>A0AAD9D777_9STRA</name>
<keyword evidence="9" id="KW-0869">Chloride channel</keyword>
<evidence type="ECO:0000256" key="3">
    <source>
        <dbReference type="ARBA" id="ARBA00022448"/>
    </source>
</evidence>
<evidence type="ECO:0000256" key="8">
    <source>
        <dbReference type="ARBA" id="ARBA00023136"/>
    </source>
</evidence>
<evidence type="ECO:0000256" key="12">
    <source>
        <dbReference type="ARBA" id="ARBA00023303"/>
    </source>
</evidence>
<feature type="compositionally biased region" description="Low complexity" evidence="13">
    <location>
        <begin position="500"/>
        <end position="517"/>
    </location>
</feature>
<keyword evidence="8 14" id="KW-0472">Membrane</keyword>
<keyword evidence="4" id="KW-1003">Cell membrane</keyword>
<feature type="compositionally biased region" description="Polar residues" evidence="13">
    <location>
        <begin position="573"/>
        <end position="586"/>
    </location>
</feature>
<dbReference type="GO" id="GO:0005886">
    <property type="term" value="C:plasma membrane"/>
    <property type="evidence" value="ECO:0007669"/>
    <property type="project" value="UniProtKB-SubCell"/>
</dbReference>
<feature type="transmembrane region" description="Helical" evidence="14">
    <location>
        <begin position="111"/>
        <end position="132"/>
    </location>
</feature>
<feature type="transmembrane region" description="Helical" evidence="14">
    <location>
        <begin position="254"/>
        <end position="273"/>
    </location>
</feature>
<dbReference type="Proteomes" id="UP001224775">
    <property type="component" value="Unassembled WGS sequence"/>
</dbReference>
<evidence type="ECO:0000256" key="9">
    <source>
        <dbReference type="ARBA" id="ARBA00023173"/>
    </source>
</evidence>
<gene>
    <name evidence="15" type="ORF">QTG54_013082</name>
</gene>
<feature type="transmembrane region" description="Helical" evidence="14">
    <location>
        <begin position="53"/>
        <end position="74"/>
    </location>
</feature>
<keyword evidence="11" id="KW-0868">Chloride</keyword>
<accession>A0AAD9D777</accession>
<dbReference type="InterPro" id="IPR006990">
    <property type="entry name" value="Tweety"/>
</dbReference>
<keyword evidence="7" id="KW-0406">Ion transport</keyword>
<evidence type="ECO:0000256" key="1">
    <source>
        <dbReference type="ARBA" id="ARBA00004651"/>
    </source>
</evidence>
<evidence type="ECO:0000256" key="14">
    <source>
        <dbReference type="SAM" id="Phobius"/>
    </source>
</evidence>
<keyword evidence="12" id="KW-0407">Ion channel</keyword>
<dbReference type="GO" id="GO:0034707">
    <property type="term" value="C:chloride channel complex"/>
    <property type="evidence" value="ECO:0007669"/>
    <property type="project" value="UniProtKB-KW"/>
</dbReference>
<evidence type="ECO:0000256" key="5">
    <source>
        <dbReference type="ARBA" id="ARBA00022692"/>
    </source>
</evidence>
<reference evidence="15" key="1">
    <citation type="submission" date="2023-06" db="EMBL/GenBank/DDBJ databases">
        <title>Survivors Of The Sea: Transcriptome response of Skeletonema marinoi to long-term dormancy.</title>
        <authorList>
            <person name="Pinder M.I.M."/>
            <person name="Kourtchenko O."/>
            <person name="Robertson E.K."/>
            <person name="Larsson T."/>
            <person name="Maumus F."/>
            <person name="Osuna-Cruz C.M."/>
            <person name="Vancaester E."/>
            <person name="Stenow R."/>
            <person name="Vandepoele K."/>
            <person name="Ploug H."/>
            <person name="Bruchert V."/>
            <person name="Godhe A."/>
            <person name="Topel M."/>
        </authorList>
    </citation>
    <scope>NUCLEOTIDE SEQUENCE</scope>
    <source>
        <strain evidence="15">R05AC</strain>
    </source>
</reference>
<proteinExistence type="inferred from homology"/>
<keyword evidence="6 14" id="KW-1133">Transmembrane helix</keyword>
<feature type="compositionally biased region" description="Acidic residues" evidence="13">
    <location>
        <begin position="588"/>
        <end position="598"/>
    </location>
</feature>
<feature type="compositionally biased region" description="Polar residues" evidence="13">
    <location>
        <begin position="524"/>
        <end position="544"/>
    </location>
</feature>
<keyword evidence="10" id="KW-0325">Glycoprotein</keyword>
<keyword evidence="16" id="KW-1185">Reference proteome</keyword>
<evidence type="ECO:0000313" key="15">
    <source>
        <dbReference type="EMBL" id="KAK1736482.1"/>
    </source>
</evidence>
<dbReference type="AlphaFoldDB" id="A0AAD9D777"/>
<evidence type="ECO:0000256" key="10">
    <source>
        <dbReference type="ARBA" id="ARBA00023180"/>
    </source>
</evidence>
<evidence type="ECO:0000313" key="16">
    <source>
        <dbReference type="Proteomes" id="UP001224775"/>
    </source>
</evidence>
<dbReference type="PANTHER" id="PTHR12424:SF19">
    <property type="entry name" value="INTEGRASE ZINC-BINDING DOMAIN-CONTAINING PROTEIN"/>
    <property type="match status" value="1"/>
</dbReference>
<comment type="similarity">
    <text evidence="2">Belongs to the tweety family.</text>
</comment>
<feature type="transmembrane region" description="Helical" evidence="14">
    <location>
        <begin position="285"/>
        <end position="304"/>
    </location>
</feature>
<protein>
    <submittedName>
        <fullName evidence="15">Tweety family protein</fullName>
    </submittedName>
</protein>
<evidence type="ECO:0000256" key="11">
    <source>
        <dbReference type="ARBA" id="ARBA00023214"/>
    </source>
</evidence>
<keyword evidence="3" id="KW-0813">Transport</keyword>
<comment type="subcellular location">
    <subcellularLocation>
        <location evidence="1">Cell membrane</location>
        <topology evidence="1">Multi-pass membrane protein</topology>
    </subcellularLocation>
</comment>
<sequence length="598" mass="66003">MLSSHEDGYLGPAYELTSAVVNLRKLPRFGYGYDFTAILSSDQAAQVDYTTGLVALCIFLLIFFLMWSSLLVVFKIMGPGNAGFLSGHPFLIPDPVDDEKNIHKRPLRVRIVFLVASVLLMIFAFLFVVLGVSNVNNATTTMGKSIQTGEELMQYTKEIASVLAEVGSKSMELRDSAVKEIKNFCPDNPNIAEMTGIDIIPIAEKAKSDLTMLATFISQGIETLKESVTMVGSFLDDVDNGIESIDFWGWQMKILAACLFILPSFLIIGVGLVMLDLDVKPYQKAITYGIMPLFTITVIATYVFCSVTLPLAAASSDACTGGGQVHGGPDDTLLTVYRNLKGDDTGILFLFVMFYTQQCLPKYYPFETLDRYFGDLETAITSTDSFVETIGNNLSLLEQQCGRQFNGVLKLIEDTNLNLRVLEEQANLALDLFQCKNVNDLYVNTVHEAGCTYTVNAIAWMLACSIIISICGLIMIMLRSSYYPEQYLALSSEWNTKPTATSSASDESRSSNSINEENAPETLGSPSRKSSMDIQSSQQLSEIPQSVPPSTPPRMLFEFNLDSVECSPDRIPQQRSPPMSPTSRNTNNDDDDDDDVWL</sequence>
<evidence type="ECO:0000256" key="7">
    <source>
        <dbReference type="ARBA" id="ARBA00023065"/>
    </source>
</evidence>
<keyword evidence="5 14" id="KW-0812">Transmembrane</keyword>
<dbReference type="PANTHER" id="PTHR12424">
    <property type="entry name" value="TWEETY-RELATED"/>
    <property type="match status" value="1"/>
</dbReference>
<organism evidence="15 16">
    <name type="scientific">Skeletonema marinoi</name>
    <dbReference type="NCBI Taxonomy" id="267567"/>
    <lineage>
        <taxon>Eukaryota</taxon>
        <taxon>Sar</taxon>
        <taxon>Stramenopiles</taxon>
        <taxon>Ochrophyta</taxon>
        <taxon>Bacillariophyta</taxon>
        <taxon>Coscinodiscophyceae</taxon>
        <taxon>Thalassiosirophycidae</taxon>
        <taxon>Thalassiosirales</taxon>
        <taxon>Skeletonemataceae</taxon>
        <taxon>Skeletonema</taxon>
        <taxon>Skeletonema marinoi-dohrnii complex</taxon>
    </lineage>
</organism>
<evidence type="ECO:0000256" key="6">
    <source>
        <dbReference type="ARBA" id="ARBA00022989"/>
    </source>
</evidence>
<evidence type="ECO:0000256" key="13">
    <source>
        <dbReference type="SAM" id="MobiDB-lite"/>
    </source>
</evidence>